<protein>
    <submittedName>
        <fullName evidence="2">Uncharacterized protein</fullName>
    </submittedName>
</protein>
<accession>A0A2K9B9Y8</accession>
<evidence type="ECO:0000256" key="1">
    <source>
        <dbReference type="SAM" id="Phobius"/>
    </source>
</evidence>
<gene>
    <name evidence="2" type="ORF">BB215W447A_1197</name>
</gene>
<keyword evidence="1" id="KW-0472">Membrane</keyword>
<dbReference type="Proteomes" id="UP000232491">
    <property type="component" value="Chromosome"/>
</dbReference>
<reference evidence="2 3" key="1">
    <citation type="submission" date="2017-05" db="EMBL/GenBank/DDBJ databases">
        <title>Comparative genomics and methylome analysis of the gut commensal Bifidobacterium breve.</title>
        <authorList>
            <person name="Bottacini F."/>
            <person name="Morrissey R."/>
            <person name="Roberts R.J."/>
            <person name="James K."/>
            <person name="van Breen J."/>
            <person name="Egan M."/>
            <person name="Lambert J."/>
            <person name="van Limpt K."/>
            <person name="Stanton C."/>
            <person name="Knol J."/>
            <person name="O' Connell Motherway M."/>
            <person name="van Sinderen D."/>
        </authorList>
    </citation>
    <scope>NUCLEOTIDE SEQUENCE [LARGE SCALE GENOMIC DNA]</scope>
    <source>
        <strain evidence="2 3">215W447a</strain>
    </source>
</reference>
<dbReference type="AlphaFoldDB" id="A0A2K9B9Y8"/>
<keyword evidence="1" id="KW-0812">Transmembrane</keyword>
<proteinExistence type="predicted"/>
<feature type="transmembrane region" description="Helical" evidence="1">
    <location>
        <begin position="61"/>
        <end position="81"/>
    </location>
</feature>
<name>A0A2K9B9Y8_BIFBR</name>
<organism evidence="2 3">
    <name type="scientific">Bifidobacterium breve</name>
    <dbReference type="NCBI Taxonomy" id="1685"/>
    <lineage>
        <taxon>Bacteria</taxon>
        <taxon>Bacillati</taxon>
        <taxon>Actinomycetota</taxon>
        <taxon>Actinomycetes</taxon>
        <taxon>Bifidobacteriales</taxon>
        <taxon>Bifidobacteriaceae</taxon>
        <taxon>Bifidobacterium</taxon>
    </lineage>
</organism>
<feature type="transmembrane region" description="Helical" evidence="1">
    <location>
        <begin position="29"/>
        <end position="46"/>
    </location>
</feature>
<dbReference type="EMBL" id="CP021558">
    <property type="protein sequence ID" value="AUE03213.1"/>
    <property type="molecule type" value="Genomic_DNA"/>
</dbReference>
<evidence type="ECO:0000313" key="3">
    <source>
        <dbReference type="Proteomes" id="UP000232491"/>
    </source>
</evidence>
<keyword evidence="1" id="KW-1133">Transmembrane helix</keyword>
<sequence length="82" mass="9297">MRHVPFSVMTALLVDVLLIAMIDPHGGEWMPVIIWALIAVPVYVIPPELLDRYTDLMEHRAGMMLGLIPALIWYTGGWLLWG</sequence>
<evidence type="ECO:0000313" key="2">
    <source>
        <dbReference type="EMBL" id="AUE03213.1"/>
    </source>
</evidence>
<feature type="transmembrane region" description="Helical" evidence="1">
    <location>
        <begin position="6"/>
        <end position="22"/>
    </location>
</feature>
<dbReference type="RefSeq" id="WP_106641504.1">
    <property type="nucleotide sequence ID" value="NZ_CP021389.1"/>
</dbReference>